<evidence type="ECO:0000256" key="1">
    <source>
        <dbReference type="ARBA" id="ARBA00007689"/>
    </source>
</evidence>
<accession>A0ABN2VF86</accession>
<organism evidence="4 5">
    <name type="scientific">Streptomyces albiaxialis</name>
    <dbReference type="NCBI Taxonomy" id="329523"/>
    <lineage>
        <taxon>Bacteria</taxon>
        <taxon>Bacillati</taxon>
        <taxon>Actinomycetota</taxon>
        <taxon>Actinomycetes</taxon>
        <taxon>Kitasatosporales</taxon>
        <taxon>Streptomycetaceae</taxon>
        <taxon>Streptomyces</taxon>
    </lineage>
</organism>
<comment type="similarity">
    <text evidence="1">Belongs to the YciI family.</text>
</comment>
<proteinExistence type="inferred from homology"/>
<reference evidence="4 5" key="1">
    <citation type="journal article" date="2019" name="Int. J. Syst. Evol. Microbiol.">
        <title>The Global Catalogue of Microorganisms (GCM) 10K type strain sequencing project: providing services to taxonomists for standard genome sequencing and annotation.</title>
        <authorList>
            <consortium name="The Broad Institute Genomics Platform"/>
            <consortium name="The Broad Institute Genome Sequencing Center for Infectious Disease"/>
            <person name="Wu L."/>
            <person name="Ma J."/>
        </authorList>
    </citation>
    <scope>NUCLEOTIDE SEQUENCE [LARGE SCALE GENOMIC DNA]</scope>
    <source>
        <strain evidence="4 5">JCM 15478</strain>
    </source>
</reference>
<dbReference type="Gene3D" id="3.30.70.1060">
    <property type="entry name" value="Dimeric alpha+beta barrel"/>
    <property type="match status" value="1"/>
</dbReference>
<dbReference type="SUPFAM" id="SSF54909">
    <property type="entry name" value="Dimeric alpha+beta barrel"/>
    <property type="match status" value="1"/>
</dbReference>
<evidence type="ECO:0000259" key="3">
    <source>
        <dbReference type="Pfam" id="PF03795"/>
    </source>
</evidence>
<keyword evidence="5" id="KW-1185">Reference proteome</keyword>
<evidence type="ECO:0000313" key="4">
    <source>
        <dbReference type="EMBL" id="GAA2060510.1"/>
    </source>
</evidence>
<evidence type="ECO:0000313" key="5">
    <source>
        <dbReference type="Proteomes" id="UP001500016"/>
    </source>
</evidence>
<evidence type="ECO:0000256" key="2">
    <source>
        <dbReference type="SAM" id="MobiDB-lite"/>
    </source>
</evidence>
<feature type="compositionally biased region" description="Pro residues" evidence="2">
    <location>
        <begin position="84"/>
        <end position="95"/>
    </location>
</feature>
<dbReference type="EMBL" id="BAAAPE010000001">
    <property type="protein sequence ID" value="GAA2060510.1"/>
    <property type="molecule type" value="Genomic_DNA"/>
</dbReference>
<feature type="compositionally biased region" description="Basic and acidic residues" evidence="2">
    <location>
        <begin position="97"/>
        <end position="107"/>
    </location>
</feature>
<dbReference type="Proteomes" id="UP001500016">
    <property type="component" value="Unassembled WGS sequence"/>
</dbReference>
<comment type="caution">
    <text evidence="4">The sequence shown here is derived from an EMBL/GenBank/DDBJ whole genome shotgun (WGS) entry which is preliminary data.</text>
</comment>
<dbReference type="InterPro" id="IPR011008">
    <property type="entry name" value="Dimeric_a/b-barrel"/>
</dbReference>
<feature type="domain" description="YCII-related" evidence="3">
    <location>
        <begin position="11"/>
        <end position="81"/>
    </location>
</feature>
<protein>
    <recommendedName>
        <fullName evidence="3">YCII-related domain-containing protein</fullName>
    </recommendedName>
</protein>
<feature type="region of interest" description="Disordered" evidence="2">
    <location>
        <begin position="82"/>
        <end position="129"/>
    </location>
</feature>
<dbReference type="RefSeq" id="WP_344522949.1">
    <property type="nucleotide sequence ID" value="NZ_BAAAPE010000001.1"/>
</dbReference>
<dbReference type="Pfam" id="PF03795">
    <property type="entry name" value="YCII"/>
    <property type="match status" value="1"/>
</dbReference>
<name>A0ABN2VF86_9ACTN</name>
<gene>
    <name evidence="4" type="ORF">GCM10009801_02130</name>
</gene>
<sequence>MLILELAFTAAPERLAARPAHRDVLARLRAEGRLLAAGPWEDDSGALLVFTVDRAELDRLMDDDPYYRTPGVEVVRIRAWSPVVGPPASPDPVVRPPRTDGREHGPDGRLATSVGPYGHGGRLRRTPSVAVCR</sequence>
<dbReference type="InterPro" id="IPR005545">
    <property type="entry name" value="YCII"/>
</dbReference>